<dbReference type="OMA" id="CLLQDEQ"/>
<dbReference type="Proteomes" id="UP000688137">
    <property type="component" value="Unassembled WGS sequence"/>
</dbReference>
<proteinExistence type="predicted"/>
<keyword evidence="1" id="KW-0175">Coiled coil</keyword>
<reference evidence="3" key="1">
    <citation type="submission" date="2021-01" db="EMBL/GenBank/DDBJ databases">
        <authorList>
            <consortium name="Genoscope - CEA"/>
            <person name="William W."/>
        </authorList>
    </citation>
    <scope>NUCLEOTIDE SEQUENCE</scope>
</reference>
<organism evidence="3 4">
    <name type="scientific">Paramecium primaurelia</name>
    <dbReference type="NCBI Taxonomy" id="5886"/>
    <lineage>
        <taxon>Eukaryota</taxon>
        <taxon>Sar</taxon>
        <taxon>Alveolata</taxon>
        <taxon>Ciliophora</taxon>
        <taxon>Intramacronucleata</taxon>
        <taxon>Oligohymenophorea</taxon>
        <taxon>Peniculida</taxon>
        <taxon>Parameciidae</taxon>
        <taxon>Paramecium</taxon>
    </lineage>
</organism>
<gene>
    <name evidence="3" type="ORF">PPRIM_AZ9-3.1.T0420245</name>
</gene>
<dbReference type="EMBL" id="CAJJDM010000041">
    <property type="protein sequence ID" value="CAD8068609.1"/>
    <property type="molecule type" value="Genomic_DNA"/>
</dbReference>
<feature type="compositionally biased region" description="Polar residues" evidence="2">
    <location>
        <begin position="118"/>
        <end position="133"/>
    </location>
</feature>
<feature type="region of interest" description="Disordered" evidence="2">
    <location>
        <begin position="118"/>
        <end position="161"/>
    </location>
</feature>
<name>A0A8S1LP63_PARPR</name>
<dbReference type="AlphaFoldDB" id="A0A8S1LP63"/>
<feature type="compositionally biased region" description="Polar residues" evidence="2">
    <location>
        <begin position="35"/>
        <end position="52"/>
    </location>
</feature>
<protein>
    <submittedName>
        <fullName evidence="3">Uncharacterized protein</fullName>
    </submittedName>
</protein>
<comment type="caution">
    <text evidence="3">The sequence shown here is derived from an EMBL/GenBank/DDBJ whole genome shotgun (WGS) entry which is preliminary data.</text>
</comment>
<feature type="region of interest" description="Disordered" evidence="2">
    <location>
        <begin position="1"/>
        <end position="55"/>
    </location>
</feature>
<accession>A0A8S1LP63</accession>
<keyword evidence="4" id="KW-1185">Reference proteome</keyword>
<evidence type="ECO:0000256" key="2">
    <source>
        <dbReference type="SAM" id="MobiDB-lite"/>
    </source>
</evidence>
<evidence type="ECO:0000313" key="3">
    <source>
        <dbReference type="EMBL" id="CAD8068609.1"/>
    </source>
</evidence>
<sequence length="365" mass="41729">MKSLIPQTKKPGKSLPKSKDNQTNQSGNSKKEITNESNGFDISKQQKSSPNPIEQKRKQNCLFEIVELANTLKDDDKVNGLVFKQIIISIEAKLTEFQERLDNRDNLQELNTHLQKLQNLQSSPYSPNGNQCNQKKDDSRNDTSGLLRNQSQMSLPQVDNASVLSAQEKIKSPQGRRSTSKQPTINLGVTSQQVIQDNNKIAALEKRLRSNEDNYVKLSKEFQEQSNANNQKFEKTIKALNEKYLAYSTMNLQQQFNEITESQKALISHLHQQSKEISEFNNGLNQLKQSQDAQIIEVLNKIEHALQQNNENFVRIQSLSSSLQAIDADFIVILKCYKDILNEIFKIDLLEQQQKKIVCLLQDEQ</sequence>
<evidence type="ECO:0000313" key="4">
    <source>
        <dbReference type="Proteomes" id="UP000688137"/>
    </source>
</evidence>
<feature type="compositionally biased region" description="Polar residues" evidence="2">
    <location>
        <begin position="142"/>
        <end position="161"/>
    </location>
</feature>
<evidence type="ECO:0000256" key="1">
    <source>
        <dbReference type="SAM" id="Coils"/>
    </source>
</evidence>
<feature type="coiled-coil region" evidence="1">
    <location>
        <begin position="194"/>
        <end position="243"/>
    </location>
</feature>